<evidence type="ECO:0000256" key="4">
    <source>
        <dbReference type="ARBA" id="ARBA00022777"/>
    </source>
</evidence>
<evidence type="ECO:0000313" key="7">
    <source>
        <dbReference type="EMBL" id="EME83565.1"/>
    </source>
</evidence>
<dbReference type="PANTHER" id="PTHR43671">
    <property type="entry name" value="SERINE/THREONINE-PROTEIN KINASE NEK"/>
    <property type="match status" value="1"/>
</dbReference>
<keyword evidence="5" id="KW-0067">ATP-binding</keyword>
<feature type="domain" description="Protein kinase" evidence="6">
    <location>
        <begin position="113"/>
        <end position="425"/>
    </location>
</feature>
<protein>
    <recommendedName>
        <fullName evidence="1">non-specific serine/threonine protein kinase</fullName>
        <ecNumber evidence="1">2.7.11.1</ecNumber>
    </recommendedName>
</protein>
<evidence type="ECO:0000256" key="5">
    <source>
        <dbReference type="ARBA" id="ARBA00022840"/>
    </source>
</evidence>
<dbReference type="EMBL" id="KB446558">
    <property type="protein sequence ID" value="EME83565.1"/>
    <property type="molecule type" value="Genomic_DNA"/>
</dbReference>
<dbReference type="InterPro" id="IPR011009">
    <property type="entry name" value="Kinase-like_dom_sf"/>
</dbReference>
<dbReference type="OrthoDB" id="310217at2759"/>
<reference evidence="7 8" key="1">
    <citation type="journal article" date="2012" name="PLoS Pathog.">
        <title>Diverse lifestyles and strategies of plant pathogenesis encoded in the genomes of eighteen Dothideomycetes fungi.</title>
        <authorList>
            <person name="Ohm R.A."/>
            <person name="Feau N."/>
            <person name="Henrissat B."/>
            <person name="Schoch C.L."/>
            <person name="Horwitz B.A."/>
            <person name="Barry K.W."/>
            <person name="Condon B.J."/>
            <person name="Copeland A.C."/>
            <person name="Dhillon B."/>
            <person name="Glaser F."/>
            <person name="Hesse C.N."/>
            <person name="Kosti I."/>
            <person name="LaButti K."/>
            <person name="Lindquist E.A."/>
            <person name="Lucas S."/>
            <person name="Salamov A.A."/>
            <person name="Bradshaw R.E."/>
            <person name="Ciuffetti L."/>
            <person name="Hamelin R.C."/>
            <person name="Kema G.H.J."/>
            <person name="Lawrence C."/>
            <person name="Scott J.A."/>
            <person name="Spatafora J.W."/>
            <person name="Turgeon B.G."/>
            <person name="de Wit P.J.G.M."/>
            <person name="Zhong S."/>
            <person name="Goodwin S.B."/>
            <person name="Grigoriev I.V."/>
        </authorList>
    </citation>
    <scope>NUCLEOTIDE SEQUENCE [LARGE SCALE GENOMIC DNA]</scope>
    <source>
        <strain evidence="7 8">CIRAD86</strain>
    </source>
</reference>
<organism evidence="7 8">
    <name type="scientific">Pseudocercospora fijiensis (strain CIRAD86)</name>
    <name type="common">Black leaf streak disease fungus</name>
    <name type="synonym">Mycosphaerella fijiensis</name>
    <dbReference type="NCBI Taxonomy" id="383855"/>
    <lineage>
        <taxon>Eukaryota</taxon>
        <taxon>Fungi</taxon>
        <taxon>Dikarya</taxon>
        <taxon>Ascomycota</taxon>
        <taxon>Pezizomycotina</taxon>
        <taxon>Dothideomycetes</taxon>
        <taxon>Dothideomycetidae</taxon>
        <taxon>Mycosphaerellales</taxon>
        <taxon>Mycosphaerellaceae</taxon>
        <taxon>Pseudocercospora</taxon>
    </lineage>
</organism>
<dbReference type="EC" id="2.7.11.1" evidence="1"/>
<dbReference type="GO" id="GO:0005524">
    <property type="term" value="F:ATP binding"/>
    <property type="evidence" value="ECO:0007669"/>
    <property type="project" value="UniProtKB-KW"/>
</dbReference>
<sequence>MQQAFETAWELLFERIDADTNDPADLALKMQIGDLHEYYSELQRYNPDFAFKPPPFVEENFDARYTAMQTHMQNTGKAYVYHIDPPPPTTKDLTGEARARRLGLRGVKGDAEWQWDRTLGQGGFGHAGLWERVGENGDVVDRVVGKESYHEHFTNPSLWSGPPLHRVPKEGALMKKINRIPDSENVLRCQGWRVYGLLRVIRIYVDYCKYGDLEQLIEIYNDKRETKIQQTGSSTDHYLPVRVIWAVFESLVAALCLLHFGRMPWHPPSPEWEPILHQDIKPRNIFPSRADVEHSLQTSALRLTIGASLELSNHRGQEQYAYGSEDADYNEYNPITLKSDIWAVGRTVLALMNLEKAADVQSYKFDSEYDLPDYHDEATEAYYPKDLRDLVELCLRDNPAERPDAMQLWARIQMHVGTVIRRSWLPMKMGPRTSDESLLELPVDGARTTL</sequence>
<dbReference type="RefSeq" id="XP_007926752.1">
    <property type="nucleotide sequence ID" value="XM_007928561.1"/>
</dbReference>
<dbReference type="InterPro" id="IPR000719">
    <property type="entry name" value="Prot_kinase_dom"/>
</dbReference>
<name>M2Z148_PSEFD</name>
<dbReference type="Pfam" id="PF00069">
    <property type="entry name" value="Pkinase"/>
    <property type="match status" value="1"/>
</dbReference>
<dbReference type="Proteomes" id="UP000016932">
    <property type="component" value="Unassembled WGS sequence"/>
</dbReference>
<evidence type="ECO:0000256" key="1">
    <source>
        <dbReference type="ARBA" id="ARBA00012513"/>
    </source>
</evidence>
<keyword evidence="2" id="KW-0808">Transferase</keyword>
<keyword evidence="3" id="KW-0547">Nucleotide-binding</keyword>
<accession>M2Z148</accession>
<proteinExistence type="predicted"/>
<keyword evidence="8" id="KW-1185">Reference proteome</keyword>
<dbReference type="InterPro" id="IPR050660">
    <property type="entry name" value="NEK_Ser/Thr_kinase"/>
</dbReference>
<dbReference type="HOGENOM" id="CLU_608486_0_0_1"/>
<evidence type="ECO:0000256" key="3">
    <source>
        <dbReference type="ARBA" id="ARBA00022741"/>
    </source>
</evidence>
<dbReference type="AlphaFoldDB" id="M2Z148"/>
<dbReference type="GeneID" id="19338156"/>
<dbReference type="KEGG" id="pfj:MYCFIDRAFT_215355"/>
<dbReference type="SMART" id="SM00220">
    <property type="entry name" value="S_TKc"/>
    <property type="match status" value="1"/>
</dbReference>
<dbReference type="PROSITE" id="PS50011">
    <property type="entry name" value="PROTEIN_KINASE_DOM"/>
    <property type="match status" value="1"/>
</dbReference>
<dbReference type="SUPFAM" id="SSF56112">
    <property type="entry name" value="Protein kinase-like (PK-like)"/>
    <property type="match status" value="1"/>
</dbReference>
<gene>
    <name evidence="7" type="ORF">MYCFIDRAFT_215355</name>
</gene>
<evidence type="ECO:0000313" key="8">
    <source>
        <dbReference type="Proteomes" id="UP000016932"/>
    </source>
</evidence>
<keyword evidence="4" id="KW-0418">Kinase</keyword>
<dbReference type="GO" id="GO:0004674">
    <property type="term" value="F:protein serine/threonine kinase activity"/>
    <property type="evidence" value="ECO:0007669"/>
    <property type="project" value="UniProtKB-EC"/>
</dbReference>
<evidence type="ECO:0000259" key="6">
    <source>
        <dbReference type="PROSITE" id="PS50011"/>
    </source>
</evidence>
<dbReference type="eggNOG" id="KOG0591">
    <property type="taxonomic scope" value="Eukaryota"/>
</dbReference>
<evidence type="ECO:0000256" key="2">
    <source>
        <dbReference type="ARBA" id="ARBA00022679"/>
    </source>
</evidence>
<dbReference type="Gene3D" id="1.10.510.10">
    <property type="entry name" value="Transferase(Phosphotransferase) domain 1"/>
    <property type="match status" value="1"/>
</dbReference>
<dbReference type="PANTHER" id="PTHR43671:SF13">
    <property type="entry name" value="SERINE_THREONINE-PROTEIN KINASE NEK2"/>
    <property type="match status" value="1"/>
</dbReference>
<dbReference type="VEuPathDB" id="FungiDB:MYCFIDRAFT_215355"/>